<dbReference type="EMBL" id="QQNH01000045">
    <property type="protein sequence ID" value="RDE07642.1"/>
    <property type="molecule type" value="Genomic_DNA"/>
</dbReference>
<evidence type="ECO:0000313" key="2">
    <source>
        <dbReference type="Proteomes" id="UP000253759"/>
    </source>
</evidence>
<dbReference type="Proteomes" id="UP000253759">
    <property type="component" value="Unassembled WGS sequence"/>
</dbReference>
<name>A0A369W2Z2_9HYPH</name>
<dbReference type="AlphaFoldDB" id="A0A369W2Z2"/>
<sequence length="150" mass="16138">MIGSVLIAAAGLVGAAVLYGSVFHEVPLAKGALFEALVEASEGGEDNLTEVFAPFVAADDPLEDRVPPLLANGFRCDMRPASVEDSTMLVCRRPLEGTRYCQGFFYFAYQTASGEIIETLGSTYDARRRANAWGQCDNNREAFFELSGGA</sequence>
<reference evidence="2" key="1">
    <citation type="submission" date="2018-07" db="EMBL/GenBank/DDBJ databases">
        <authorList>
            <person name="Liu B.-T."/>
            <person name="Du Z."/>
        </authorList>
    </citation>
    <scope>NUCLEOTIDE SEQUENCE [LARGE SCALE GENOMIC DNA]</scope>
    <source>
        <strain evidence="2">XYN52</strain>
    </source>
</reference>
<accession>A0A369W2Z2</accession>
<gene>
    <name evidence="1" type="ORF">DVH29_15620</name>
</gene>
<proteinExistence type="predicted"/>
<evidence type="ECO:0000313" key="1">
    <source>
        <dbReference type="EMBL" id="RDE07642.1"/>
    </source>
</evidence>
<protein>
    <submittedName>
        <fullName evidence="1">Uncharacterized protein</fullName>
    </submittedName>
</protein>
<keyword evidence="2" id="KW-1185">Reference proteome</keyword>
<comment type="caution">
    <text evidence="1">The sequence shown here is derived from an EMBL/GenBank/DDBJ whole genome shotgun (WGS) entry which is preliminary data.</text>
</comment>
<organism evidence="1 2">
    <name type="scientific">Pelagibacterium lacus</name>
    <dbReference type="NCBI Taxonomy" id="2282655"/>
    <lineage>
        <taxon>Bacteria</taxon>
        <taxon>Pseudomonadati</taxon>
        <taxon>Pseudomonadota</taxon>
        <taxon>Alphaproteobacteria</taxon>
        <taxon>Hyphomicrobiales</taxon>
        <taxon>Devosiaceae</taxon>
        <taxon>Pelagibacterium</taxon>
    </lineage>
</organism>